<dbReference type="EMBL" id="GBXM01048655">
    <property type="protein sequence ID" value="JAH59922.1"/>
    <property type="molecule type" value="Transcribed_RNA"/>
</dbReference>
<name>A0A0E9U2G5_ANGAN</name>
<reference evidence="1" key="1">
    <citation type="submission" date="2014-11" db="EMBL/GenBank/DDBJ databases">
        <authorList>
            <person name="Amaro Gonzalez C."/>
        </authorList>
    </citation>
    <scope>NUCLEOTIDE SEQUENCE</scope>
</reference>
<organism evidence="1">
    <name type="scientific">Anguilla anguilla</name>
    <name type="common">European freshwater eel</name>
    <name type="synonym">Muraena anguilla</name>
    <dbReference type="NCBI Taxonomy" id="7936"/>
    <lineage>
        <taxon>Eukaryota</taxon>
        <taxon>Metazoa</taxon>
        <taxon>Chordata</taxon>
        <taxon>Craniata</taxon>
        <taxon>Vertebrata</taxon>
        <taxon>Euteleostomi</taxon>
        <taxon>Actinopterygii</taxon>
        <taxon>Neopterygii</taxon>
        <taxon>Teleostei</taxon>
        <taxon>Anguilliformes</taxon>
        <taxon>Anguillidae</taxon>
        <taxon>Anguilla</taxon>
    </lineage>
</organism>
<dbReference type="AlphaFoldDB" id="A0A0E9U2G5"/>
<evidence type="ECO:0000313" key="1">
    <source>
        <dbReference type="EMBL" id="JAH59922.1"/>
    </source>
</evidence>
<accession>A0A0E9U2G5</accession>
<protein>
    <submittedName>
        <fullName evidence="1">Uncharacterized protein</fullName>
    </submittedName>
</protein>
<reference evidence="1" key="2">
    <citation type="journal article" date="2015" name="Fish Shellfish Immunol.">
        <title>Early steps in the European eel (Anguilla anguilla)-Vibrio vulnificus interaction in the gills: Role of the RtxA13 toxin.</title>
        <authorList>
            <person name="Callol A."/>
            <person name="Pajuelo D."/>
            <person name="Ebbesson L."/>
            <person name="Teles M."/>
            <person name="MacKenzie S."/>
            <person name="Amaro C."/>
        </authorList>
    </citation>
    <scope>NUCLEOTIDE SEQUENCE</scope>
</reference>
<sequence length="32" mass="3694">MIRQLCERDFMYHSVIQPECSDFSSVVLSSVS</sequence>
<proteinExistence type="predicted"/>